<gene>
    <name evidence="1" type="ORF">EHYA_06929</name>
</gene>
<dbReference type="EMBL" id="BIFH01000031">
    <property type="protein sequence ID" value="GCD99216.1"/>
    <property type="molecule type" value="Genomic_DNA"/>
</dbReference>
<protein>
    <submittedName>
        <fullName evidence="1">Uncharacterized protein</fullName>
    </submittedName>
</protein>
<evidence type="ECO:0000313" key="1">
    <source>
        <dbReference type="EMBL" id="GCD99216.1"/>
    </source>
</evidence>
<name>A0A401YX85_9ACTN</name>
<sequence length="74" mass="8457">MLTGERVTAPRMLLLNRVDFEPGCSVFELEQPLFLHAGDRLWTEDGGVVVERASGDRERPAGGMARVYRRWRLL</sequence>
<organism evidence="1 2">
    <name type="scientific">Embleya hyalina</name>
    <dbReference type="NCBI Taxonomy" id="516124"/>
    <lineage>
        <taxon>Bacteria</taxon>
        <taxon>Bacillati</taxon>
        <taxon>Actinomycetota</taxon>
        <taxon>Actinomycetes</taxon>
        <taxon>Kitasatosporales</taxon>
        <taxon>Streptomycetaceae</taxon>
        <taxon>Embleya</taxon>
    </lineage>
</organism>
<dbReference type="AlphaFoldDB" id="A0A401YX85"/>
<comment type="caution">
    <text evidence="1">The sequence shown here is derived from an EMBL/GenBank/DDBJ whole genome shotgun (WGS) entry which is preliminary data.</text>
</comment>
<proteinExistence type="predicted"/>
<dbReference type="Proteomes" id="UP000286931">
    <property type="component" value="Unassembled WGS sequence"/>
</dbReference>
<reference evidence="1 2" key="1">
    <citation type="submission" date="2018-12" db="EMBL/GenBank/DDBJ databases">
        <title>Draft genome sequence of Embleya hyalina NBRC 13850T.</title>
        <authorList>
            <person name="Komaki H."/>
            <person name="Hosoyama A."/>
            <person name="Kimura A."/>
            <person name="Ichikawa N."/>
            <person name="Tamura T."/>
        </authorList>
    </citation>
    <scope>NUCLEOTIDE SEQUENCE [LARGE SCALE GENOMIC DNA]</scope>
    <source>
        <strain evidence="1 2">NBRC 13850</strain>
    </source>
</reference>
<accession>A0A401YX85</accession>
<evidence type="ECO:0000313" key="2">
    <source>
        <dbReference type="Proteomes" id="UP000286931"/>
    </source>
</evidence>
<keyword evidence="2" id="KW-1185">Reference proteome</keyword>